<reference evidence="2 3" key="1">
    <citation type="submission" date="2017-12" db="EMBL/GenBank/DDBJ databases">
        <title>Comparative genomics of Botrytis spp.</title>
        <authorList>
            <person name="Valero-Jimenez C.A."/>
            <person name="Tapia P."/>
            <person name="Veloso J."/>
            <person name="Silva-Moreno E."/>
            <person name="Staats M."/>
            <person name="Valdes J.H."/>
            <person name="Van Kan J.A.L."/>
        </authorList>
    </citation>
    <scope>NUCLEOTIDE SEQUENCE [LARGE SCALE GENOMIC DNA]</scope>
    <source>
        <strain evidence="2 3">Bh0001</strain>
    </source>
</reference>
<accession>A0A4Z1GKE6</accession>
<proteinExistence type="predicted"/>
<dbReference type="Proteomes" id="UP000297814">
    <property type="component" value="Unassembled WGS sequence"/>
</dbReference>
<dbReference type="AlphaFoldDB" id="A0A4Z1GKE6"/>
<protein>
    <submittedName>
        <fullName evidence="2">Uncharacterized protein</fullName>
    </submittedName>
</protein>
<comment type="caution">
    <text evidence="2">The sequence shown here is derived from an EMBL/GenBank/DDBJ whole genome shotgun (WGS) entry which is preliminary data.</text>
</comment>
<evidence type="ECO:0000313" key="2">
    <source>
        <dbReference type="EMBL" id="TGO34941.1"/>
    </source>
</evidence>
<feature type="compositionally biased region" description="Basic and acidic residues" evidence="1">
    <location>
        <begin position="322"/>
        <end position="341"/>
    </location>
</feature>
<feature type="region of interest" description="Disordered" evidence="1">
    <location>
        <begin position="258"/>
        <end position="354"/>
    </location>
</feature>
<keyword evidence="3" id="KW-1185">Reference proteome</keyword>
<evidence type="ECO:0000313" key="3">
    <source>
        <dbReference type="Proteomes" id="UP000297814"/>
    </source>
</evidence>
<organism evidence="2 3">
    <name type="scientific">Botrytis hyacinthi</name>
    <dbReference type="NCBI Taxonomy" id="278943"/>
    <lineage>
        <taxon>Eukaryota</taxon>
        <taxon>Fungi</taxon>
        <taxon>Dikarya</taxon>
        <taxon>Ascomycota</taxon>
        <taxon>Pezizomycotina</taxon>
        <taxon>Leotiomycetes</taxon>
        <taxon>Helotiales</taxon>
        <taxon>Sclerotiniaceae</taxon>
        <taxon>Botrytis</taxon>
    </lineage>
</organism>
<sequence length="354" mass="39860">MERDVQAYGGMFEEEKETLSNAIQSITRETEAIRIGNLPAKGIKSCRKRTKNETVAMIETIDGYLGRDPPEDPNTIEHPAEEWKLAKKIIELLELPEAQQQSGDFKEKLTHLMQKLIDILPATPEIDCDGKIWSDGESVTDDPCAGEVLVNEHVPSHTGAALMERLALASQKTTCTISEDTSTELDWSGKPSFSDRYPRTDEEKLRKMTEEMLRLIHGTGGENDDGDVHKEVLDFSNRQTGINRRGLCDGKRAMDMDSTDRKLAENEGLDEVKSQTGFQKDRSYSSAKVDDRDMEDFNNKTHSENSSKEAGFGKNSTLGQSRRTEFQNHTKERRIGGRASEDQANWNDALMEEE</sequence>
<gene>
    <name evidence="2" type="ORF">BHYA_0176g00230</name>
</gene>
<evidence type="ECO:0000256" key="1">
    <source>
        <dbReference type="SAM" id="MobiDB-lite"/>
    </source>
</evidence>
<name>A0A4Z1GKE6_9HELO</name>
<feature type="compositionally biased region" description="Basic and acidic residues" evidence="1">
    <location>
        <begin position="258"/>
        <end position="307"/>
    </location>
</feature>
<dbReference type="EMBL" id="PQXK01000176">
    <property type="protein sequence ID" value="TGO34941.1"/>
    <property type="molecule type" value="Genomic_DNA"/>
</dbReference>